<name>A0ABR3QHZ6_9PLEO</name>
<accession>A0ABR3QHZ6</accession>
<evidence type="ECO:0000256" key="4">
    <source>
        <dbReference type="ARBA" id="ARBA00023163"/>
    </source>
</evidence>
<keyword evidence="9" id="KW-1185">Reference proteome</keyword>
<keyword evidence="4" id="KW-0804">Transcription</keyword>
<keyword evidence="3" id="KW-0238">DNA-binding</keyword>
<evidence type="ECO:0000313" key="8">
    <source>
        <dbReference type="EMBL" id="KAL1591780.1"/>
    </source>
</evidence>
<keyword evidence="2" id="KW-0805">Transcription regulation</keyword>
<evidence type="ECO:0000256" key="6">
    <source>
        <dbReference type="SAM" id="MobiDB-lite"/>
    </source>
</evidence>
<proteinExistence type="predicted"/>
<dbReference type="Pfam" id="PF08493">
    <property type="entry name" value="AflR"/>
    <property type="match status" value="1"/>
</dbReference>
<gene>
    <name evidence="8" type="ORF">SLS60_011779</name>
</gene>
<evidence type="ECO:0000256" key="3">
    <source>
        <dbReference type="ARBA" id="ARBA00023125"/>
    </source>
</evidence>
<protein>
    <recommendedName>
        <fullName evidence="7">Aflatoxin regulatory protein domain-containing protein</fullName>
    </recommendedName>
</protein>
<evidence type="ECO:0000313" key="9">
    <source>
        <dbReference type="Proteomes" id="UP001521785"/>
    </source>
</evidence>
<feature type="domain" description="Aflatoxin regulatory protein" evidence="7">
    <location>
        <begin position="118"/>
        <end position="199"/>
    </location>
</feature>
<feature type="region of interest" description="Disordered" evidence="6">
    <location>
        <begin position="250"/>
        <end position="274"/>
    </location>
</feature>
<sequence length="310" mass="33669">MPSMSSAEFQKLFDLTCFKTGYEGTHHSDNLYTAMEEDQDSLMMAGAPQIFPELVTSLSPMQNPHGSELSLDTVDIFPSNPKPPVSKASSHTLFQHLMPPQDSRSTTTSDHLKSLFSTCLCQANALDLMARSTPSQSIRNRPQGELLSFEEVLEMNQKATDTVSIILKCPCPKDAYLLVPLALAMSKTLEWFDAAVLAGKSSVISVPRAGIDGESFAGEDPSRTAAQIVLSRLPTVRRIANALCDHLQNADQGSQNSDKVATDQQQSQTNGLFSQKSTASPMFAGLLGDLDTNLTSRTRELASKAISQIR</sequence>
<evidence type="ECO:0000256" key="2">
    <source>
        <dbReference type="ARBA" id="ARBA00023015"/>
    </source>
</evidence>
<dbReference type="EMBL" id="JAKJXO020000023">
    <property type="protein sequence ID" value="KAL1591780.1"/>
    <property type="molecule type" value="Genomic_DNA"/>
</dbReference>
<reference evidence="8 9" key="1">
    <citation type="submission" date="2024-02" db="EMBL/GenBank/DDBJ databases">
        <title>De novo assembly and annotation of 12 fungi associated with fruit tree decline syndrome in Ontario, Canada.</title>
        <authorList>
            <person name="Sulman M."/>
            <person name="Ellouze W."/>
            <person name="Ilyukhin E."/>
        </authorList>
    </citation>
    <scope>NUCLEOTIDE SEQUENCE [LARGE SCALE GENOMIC DNA]</scope>
    <source>
        <strain evidence="8 9">M42-189</strain>
    </source>
</reference>
<organism evidence="8 9">
    <name type="scientific">Paraconiothyrium brasiliense</name>
    <dbReference type="NCBI Taxonomy" id="300254"/>
    <lineage>
        <taxon>Eukaryota</taxon>
        <taxon>Fungi</taxon>
        <taxon>Dikarya</taxon>
        <taxon>Ascomycota</taxon>
        <taxon>Pezizomycotina</taxon>
        <taxon>Dothideomycetes</taxon>
        <taxon>Pleosporomycetidae</taxon>
        <taxon>Pleosporales</taxon>
        <taxon>Massarineae</taxon>
        <taxon>Didymosphaeriaceae</taxon>
        <taxon>Paraconiothyrium</taxon>
    </lineage>
</organism>
<evidence type="ECO:0000256" key="1">
    <source>
        <dbReference type="ARBA" id="ARBA00022723"/>
    </source>
</evidence>
<dbReference type="InterPro" id="IPR013700">
    <property type="entry name" value="AflR"/>
</dbReference>
<keyword evidence="5" id="KW-0539">Nucleus</keyword>
<evidence type="ECO:0000259" key="7">
    <source>
        <dbReference type="Pfam" id="PF08493"/>
    </source>
</evidence>
<evidence type="ECO:0000256" key="5">
    <source>
        <dbReference type="ARBA" id="ARBA00023242"/>
    </source>
</evidence>
<comment type="caution">
    <text evidence="8">The sequence shown here is derived from an EMBL/GenBank/DDBJ whole genome shotgun (WGS) entry which is preliminary data.</text>
</comment>
<keyword evidence="1" id="KW-0479">Metal-binding</keyword>
<dbReference type="Proteomes" id="UP001521785">
    <property type="component" value="Unassembled WGS sequence"/>
</dbReference>